<reference evidence="2" key="1">
    <citation type="journal article" date="2020" name="Nature">
        <title>Giant virus diversity and host interactions through global metagenomics.</title>
        <authorList>
            <person name="Schulz F."/>
            <person name="Roux S."/>
            <person name="Paez-Espino D."/>
            <person name="Jungbluth S."/>
            <person name="Walsh D.A."/>
            <person name="Denef V.J."/>
            <person name="McMahon K.D."/>
            <person name="Konstantinidis K.T."/>
            <person name="Eloe-Fadrosh E.A."/>
            <person name="Kyrpides N.C."/>
            <person name="Woyke T."/>
        </authorList>
    </citation>
    <scope>NUCLEOTIDE SEQUENCE</scope>
    <source>
        <strain evidence="2">GVMAG-M-3300023174-182</strain>
    </source>
</reference>
<protein>
    <submittedName>
        <fullName evidence="2">Uncharacterized protein</fullName>
    </submittedName>
</protein>
<dbReference type="AlphaFoldDB" id="A0A6C0DHX9"/>
<accession>A0A6C0DHX9</accession>
<organism evidence="2">
    <name type="scientific">viral metagenome</name>
    <dbReference type="NCBI Taxonomy" id="1070528"/>
    <lineage>
        <taxon>unclassified sequences</taxon>
        <taxon>metagenomes</taxon>
        <taxon>organismal metagenomes</taxon>
    </lineage>
</organism>
<name>A0A6C0DHX9_9ZZZZ</name>
<proteinExistence type="predicted"/>
<feature type="region of interest" description="Disordered" evidence="1">
    <location>
        <begin position="115"/>
        <end position="150"/>
    </location>
</feature>
<feature type="compositionally biased region" description="Basic and acidic residues" evidence="1">
    <location>
        <begin position="115"/>
        <end position="124"/>
    </location>
</feature>
<evidence type="ECO:0000313" key="2">
    <source>
        <dbReference type="EMBL" id="QHT16163.1"/>
    </source>
</evidence>
<evidence type="ECO:0000256" key="1">
    <source>
        <dbReference type="SAM" id="MobiDB-lite"/>
    </source>
</evidence>
<sequence length="150" mass="16932">MTTTSNYSVDNYIGPDELIYNKSPENGIYSGGFSIRSIMMQNNMSPIITLNGTNGQNGGKIQNVSDLFDNLVVPNWAIAYNYTKGGGVTKDDVNDDDEFVEEELHEKLLSLVKVHDDELREKNTSKNKKKTRKPYLAQSSNKKSKKRLHK</sequence>
<dbReference type="EMBL" id="MN739616">
    <property type="protein sequence ID" value="QHT16163.1"/>
    <property type="molecule type" value="Genomic_DNA"/>
</dbReference>